<evidence type="ECO:0000313" key="3">
    <source>
        <dbReference type="Proteomes" id="UP000250140"/>
    </source>
</evidence>
<gene>
    <name evidence="2" type="ORF">AOQ84DRAFT_387857</name>
</gene>
<name>A0A8E2JUP8_9PEZI</name>
<dbReference type="EMBL" id="KV749337">
    <property type="protein sequence ID" value="OCL09919.1"/>
    <property type="molecule type" value="Genomic_DNA"/>
</dbReference>
<organism evidence="2 3">
    <name type="scientific">Glonium stellatum</name>
    <dbReference type="NCBI Taxonomy" id="574774"/>
    <lineage>
        <taxon>Eukaryota</taxon>
        <taxon>Fungi</taxon>
        <taxon>Dikarya</taxon>
        <taxon>Ascomycota</taxon>
        <taxon>Pezizomycotina</taxon>
        <taxon>Dothideomycetes</taxon>
        <taxon>Pleosporomycetidae</taxon>
        <taxon>Gloniales</taxon>
        <taxon>Gloniaceae</taxon>
        <taxon>Glonium</taxon>
    </lineage>
</organism>
<dbReference type="OrthoDB" id="3799844at2759"/>
<evidence type="ECO:0000256" key="1">
    <source>
        <dbReference type="SAM" id="MobiDB-lite"/>
    </source>
</evidence>
<evidence type="ECO:0000313" key="2">
    <source>
        <dbReference type="EMBL" id="OCL09919.1"/>
    </source>
</evidence>
<keyword evidence="3" id="KW-1185">Reference proteome</keyword>
<reference evidence="2 3" key="1">
    <citation type="journal article" date="2016" name="Nat. Commun.">
        <title>Ectomycorrhizal ecology is imprinted in the genome of the dominant symbiotic fungus Cenococcum geophilum.</title>
        <authorList>
            <consortium name="DOE Joint Genome Institute"/>
            <person name="Peter M."/>
            <person name="Kohler A."/>
            <person name="Ohm R.A."/>
            <person name="Kuo A."/>
            <person name="Krutzmann J."/>
            <person name="Morin E."/>
            <person name="Arend M."/>
            <person name="Barry K.W."/>
            <person name="Binder M."/>
            <person name="Choi C."/>
            <person name="Clum A."/>
            <person name="Copeland A."/>
            <person name="Grisel N."/>
            <person name="Haridas S."/>
            <person name="Kipfer T."/>
            <person name="LaButti K."/>
            <person name="Lindquist E."/>
            <person name="Lipzen A."/>
            <person name="Maire R."/>
            <person name="Meier B."/>
            <person name="Mihaltcheva S."/>
            <person name="Molinier V."/>
            <person name="Murat C."/>
            <person name="Poggeler S."/>
            <person name="Quandt C.A."/>
            <person name="Sperisen C."/>
            <person name="Tritt A."/>
            <person name="Tisserant E."/>
            <person name="Crous P.W."/>
            <person name="Henrissat B."/>
            <person name="Nehls U."/>
            <person name="Egli S."/>
            <person name="Spatafora J.W."/>
            <person name="Grigoriev I.V."/>
            <person name="Martin F.M."/>
        </authorList>
    </citation>
    <scope>NUCLEOTIDE SEQUENCE [LARGE SCALE GENOMIC DNA]</scope>
    <source>
        <strain evidence="2 3">CBS 207.34</strain>
    </source>
</reference>
<feature type="compositionally biased region" description="Basic and acidic residues" evidence="1">
    <location>
        <begin position="129"/>
        <end position="138"/>
    </location>
</feature>
<dbReference type="AlphaFoldDB" id="A0A8E2JUP8"/>
<sequence>MVKVLENRVVDLDILPGNKGANDIAVQAKEAATEVIPSDEAQRIAANAQNCATAIGGTVGGAVKGILDTAGNTVGTLGEGLTGTVVGVGKGLGSAAQYGGNALDGAVSGAGKLLGVSKKDPGRGVTESNNDKDKADEI</sequence>
<feature type="region of interest" description="Disordered" evidence="1">
    <location>
        <begin position="116"/>
        <end position="138"/>
    </location>
</feature>
<dbReference type="Proteomes" id="UP000250140">
    <property type="component" value="Unassembled WGS sequence"/>
</dbReference>
<protein>
    <submittedName>
        <fullName evidence="2">Uncharacterized protein</fullName>
    </submittedName>
</protein>
<proteinExistence type="predicted"/>
<accession>A0A8E2JUP8</accession>